<dbReference type="InterPro" id="IPR036890">
    <property type="entry name" value="HATPase_C_sf"/>
</dbReference>
<proteinExistence type="predicted"/>
<dbReference type="InterPro" id="IPR036097">
    <property type="entry name" value="HisK_dim/P_sf"/>
</dbReference>
<dbReference type="RefSeq" id="WP_029633960.1">
    <property type="nucleotide sequence ID" value="NZ_JACJTA010000065.1"/>
</dbReference>
<evidence type="ECO:0000256" key="8">
    <source>
        <dbReference type="SAM" id="Phobius"/>
    </source>
</evidence>
<dbReference type="InterPro" id="IPR050736">
    <property type="entry name" value="Sensor_HK_Regulatory"/>
</dbReference>
<comment type="caution">
    <text evidence="10">The sequence shown here is derived from an EMBL/GenBank/DDBJ whole genome shotgun (WGS) entry which is preliminary data.</text>
</comment>
<dbReference type="InterPro" id="IPR004358">
    <property type="entry name" value="Sig_transdc_His_kin-like_C"/>
</dbReference>
<keyword evidence="4" id="KW-0808">Transferase</keyword>
<keyword evidence="8" id="KW-0472">Membrane</keyword>
<evidence type="ECO:0000259" key="9">
    <source>
        <dbReference type="PROSITE" id="PS50109"/>
    </source>
</evidence>
<keyword evidence="8" id="KW-1133">Transmembrane helix</keyword>
<dbReference type="PRINTS" id="PR00344">
    <property type="entry name" value="BCTRLSENSOR"/>
</dbReference>
<dbReference type="Pfam" id="PF00512">
    <property type="entry name" value="HisKA"/>
    <property type="match status" value="1"/>
</dbReference>
<evidence type="ECO:0000256" key="1">
    <source>
        <dbReference type="ARBA" id="ARBA00000085"/>
    </source>
</evidence>
<dbReference type="SMART" id="SM00387">
    <property type="entry name" value="HATPase_c"/>
    <property type="match status" value="1"/>
</dbReference>
<feature type="region of interest" description="Disordered" evidence="7">
    <location>
        <begin position="133"/>
        <end position="186"/>
    </location>
</feature>
<dbReference type="InterPro" id="IPR003661">
    <property type="entry name" value="HisK_dim/P_dom"/>
</dbReference>
<dbReference type="EMBL" id="JACJTA010000065">
    <property type="protein sequence ID" value="MBD2607522.1"/>
    <property type="molecule type" value="Genomic_DNA"/>
</dbReference>
<name>A0ABR8GWF3_9CYAN</name>
<comment type="catalytic activity">
    <reaction evidence="1">
        <text>ATP + protein L-histidine = ADP + protein N-phospho-L-histidine.</text>
        <dbReference type="EC" id="2.7.13.3"/>
    </reaction>
</comment>
<keyword evidence="11" id="KW-1185">Reference proteome</keyword>
<organism evidence="10 11">
    <name type="scientific">Scytonema hofmannii FACHB-248</name>
    <dbReference type="NCBI Taxonomy" id="1842502"/>
    <lineage>
        <taxon>Bacteria</taxon>
        <taxon>Bacillati</taxon>
        <taxon>Cyanobacteriota</taxon>
        <taxon>Cyanophyceae</taxon>
        <taxon>Nostocales</taxon>
        <taxon>Scytonemataceae</taxon>
        <taxon>Scytonema</taxon>
    </lineage>
</organism>
<feature type="compositionally biased region" description="Gly residues" evidence="7">
    <location>
        <begin position="134"/>
        <end position="162"/>
    </location>
</feature>
<dbReference type="SUPFAM" id="SSF55874">
    <property type="entry name" value="ATPase domain of HSP90 chaperone/DNA topoisomerase II/histidine kinase"/>
    <property type="match status" value="1"/>
</dbReference>
<keyword evidence="8" id="KW-0812">Transmembrane</keyword>
<evidence type="ECO:0000256" key="3">
    <source>
        <dbReference type="ARBA" id="ARBA00022553"/>
    </source>
</evidence>
<keyword evidence="5 10" id="KW-0418">Kinase</keyword>
<accession>A0ABR8GWF3</accession>
<dbReference type="EC" id="2.7.13.3" evidence="2"/>
<reference evidence="10 11" key="1">
    <citation type="journal article" date="2020" name="ISME J.">
        <title>Comparative genomics reveals insights into cyanobacterial evolution and habitat adaptation.</title>
        <authorList>
            <person name="Chen M.Y."/>
            <person name="Teng W.K."/>
            <person name="Zhao L."/>
            <person name="Hu C.X."/>
            <person name="Zhou Y.K."/>
            <person name="Han B.P."/>
            <person name="Song L.R."/>
            <person name="Shu W.S."/>
        </authorList>
    </citation>
    <scope>NUCLEOTIDE SEQUENCE [LARGE SCALE GENOMIC DNA]</scope>
    <source>
        <strain evidence="10 11">FACHB-248</strain>
    </source>
</reference>
<sequence length="520" mass="57248">MFQATRRRLAIWYTAVTAVLLLVFASGVYLYVRSTLIERIDDTLNHVVEVVERCLTTSRCASTLVISSINANLSEFRLNVEASFANNADTVEDDHIDLEWFSPTGELIWSTLSEPLNIPIHFNRMGETVRVVRGSGGRGGQGGVGEWGTRGSGGQGGQGGQGKISPLSPPSPLSPHPPLSPTPPPMLLRQVTQRVEVGRQVLGYLRVSHPWFEVTKPSRQLIFDLAWGTGLMVLSVGASGWFLSGKAMEPVGESYQRLKQFTADASHELRSPIALIQTNVQVALNDLEVPDANPTSLHYRQQLKVVERLTQRLGKLVNDLLFLARQDSGISKDIFSPCPLDALLMEVIEEQYLLAAEKHVTLTLNLIDPPATEINLELLDNWFTLVGQWDQLMRLFTNLIGNALRYTPSGGQVNVELTRIEAINPVSRLRHSTALQIKVIDTGIGIPSEALPYLFDRFYRVDPARTHSTENKNCETVTGSGLGLAIAQAIVQTHQGQIHVESTLGKGTTFTVILPIILES</sequence>
<feature type="transmembrane region" description="Helical" evidence="8">
    <location>
        <begin position="12"/>
        <end position="32"/>
    </location>
</feature>
<dbReference type="PANTHER" id="PTHR43711:SF1">
    <property type="entry name" value="HISTIDINE KINASE 1"/>
    <property type="match status" value="1"/>
</dbReference>
<dbReference type="CDD" id="cd00075">
    <property type="entry name" value="HATPase"/>
    <property type="match status" value="1"/>
</dbReference>
<dbReference type="Proteomes" id="UP000660380">
    <property type="component" value="Unassembled WGS sequence"/>
</dbReference>
<evidence type="ECO:0000256" key="6">
    <source>
        <dbReference type="ARBA" id="ARBA00023012"/>
    </source>
</evidence>
<dbReference type="SUPFAM" id="SSF47384">
    <property type="entry name" value="Homodimeric domain of signal transducing histidine kinase"/>
    <property type="match status" value="1"/>
</dbReference>
<dbReference type="Pfam" id="PF02518">
    <property type="entry name" value="HATPase_c"/>
    <property type="match status" value="1"/>
</dbReference>
<feature type="domain" description="Histidine kinase" evidence="9">
    <location>
        <begin position="264"/>
        <end position="518"/>
    </location>
</feature>
<keyword evidence="6" id="KW-0902">Two-component regulatory system</keyword>
<dbReference type="GO" id="GO:0016301">
    <property type="term" value="F:kinase activity"/>
    <property type="evidence" value="ECO:0007669"/>
    <property type="project" value="UniProtKB-KW"/>
</dbReference>
<evidence type="ECO:0000256" key="2">
    <source>
        <dbReference type="ARBA" id="ARBA00012438"/>
    </source>
</evidence>
<evidence type="ECO:0000313" key="11">
    <source>
        <dbReference type="Proteomes" id="UP000660380"/>
    </source>
</evidence>
<dbReference type="InterPro" id="IPR005467">
    <property type="entry name" value="His_kinase_dom"/>
</dbReference>
<evidence type="ECO:0000256" key="7">
    <source>
        <dbReference type="SAM" id="MobiDB-lite"/>
    </source>
</evidence>
<keyword evidence="3" id="KW-0597">Phosphoprotein</keyword>
<dbReference type="PROSITE" id="PS50109">
    <property type="entry name" value="HIS_KIN"/>
    <property type="match status" value="1"/>
</dbReference>
<dbReference type="PANTHER" id="PTHR43711">
    <property type="entry name" value="TWO-COMPONENT HISTIDINE KINASE"/>
    <property type="match status" value="1"/>
</dbReference>
<evidence type="ECO:0000256" key="5">
    <source>
        <dbReference type="ARBA" id="ARBA00022777"/>
    </source>
</evidence>
<feature type="compositionally biased region" description="Pro residues" evidence="7">
    <location>
        <begin position="167"/>
        <end position="186"/>
    </location>
</feature>
<dbReference type="SMART" id="SM00388">
    <property type="entry name" value="HisKA"/>
    <property type="match status" value="1"/>
</dbReference>
<evidence type="ECO:0000256" key="4">
    <source>
        <dbReference type="ARBA" id="ARBA00022679"/>
    </source>
</evidence>
<protein>
    <recommendedName>
        <fullName evidence="2">histidine kinase</fullName>
        <ecNumber evidence="2">2.7.13.3</ecNumber>
    </recommendedName>
</protein>
<dbReference type="InterPro" id="IPR003594">
    <property type="entry name" value="HATPase_dom"/>
</dbReference>
<dbReference type="CDD" id="cd00082">
    <property type="entry name" value="HisKA"/>
    <property type="match status" value="1"/>
</dbReference>
<gene>
    <name evidence="10" type="ORF">H6G81_24090</name>
</gene>
<dbReference type="Gene3D" id="3.30.565.10">
    <property type="entry name" value="Histidine kinase-like ATPase, C-terminal domain"/>
    <property type="match status" value="1"/>
</dbReference>
<dbReference type="Gene3D" id="1.10.287.130">
    <property type="match status" value="1"/>
</dbReference>
<evidence type="ECO:0000313" key="10">
    <source>
        <dbReference type="EMBL" id="MBD2607522.1"/>
    </source>
</evidence>